<dbReference type="GO" id="GO:0004654">
    <property type="term" value="F:polyribonucleotide nucleotidyltransferase activity"/>
    <property type="evidence" value="ECO:0007669"/>
    <property type="project" value="UniProtKB-UniRule"/>
</dbReference>
<dbReference type="InterPro" id="IPR036612">
    <property type="entry name" value="KH_dom_type_1_sf"/>
</dbReference>
<dbReference type="InterPro" id="IPR004087">
    <property type="entry name" value="KH_dom"/>
</dbReference>
<dbReference type="InterPro" id="IPR015848">
    <property type="entry name" value="PNPase_PH_RNA-bd_bac/org-type"/>
</dbReference>
<dbReference type="Pfam" id="PF03725">
    <property type="entry name" value="RNase_PH_C"/>
    <property type="match status" value="2"/>
</dbReference>
<reference evidence="12" key="1">
    <citation type="submission" date="2016-10" db="EMBL/GenBank/DDBJ databases">
        <authorList>
            <person name="Varghese N."/>
            <person name="Submissions S."/>
        </authorList>
    </citation>
    <scope>NUCLEOTIDE SEQUENCE [LARGE SCALE GENOMIC DNA]</scope>
    <source>
        <strain evidence="12">DSM 27839</strain>
    </source>
</reference>
<keyword evidence="6 8" id="KW-0460">Magnesium</keyword>
<dbReference type="SMART" id="SM00322">
    <property type="entry name" value="KH"/>
    <property type="match status" value="1"/>
</dbReference>
<comment type="catalytic activity">
    <reaction evidence="8">
        <text>RNA(n+1) + phosphate = RNA(n) + a ribonucleoside 5'-diphosphate</text>
        <dbReference type="Rhea" id="RHEA:22096"/>
        <dbReference type="Rhea" id="RHEA-COMP:14527"/>
        <dbReference type="Rhea" id="RHEA-COMP:17342"/>
        <dbReference type="ChEBI" id="CHEBI:43474"/>
        <dbReference type="ChEBI" id="CHEBI:57930"/>
        <dbReference type="ChEBI" id="CHEBI:140395"/>
        <dbReference type="EC" id="2.7.7.8"/>
    </reaction>
</comment>
<feature type="region of interest" description="Disordered" evidence="9">
    <location>
        <begin position="697"/>
        <end position="716"/>
    </location>
</feature>
<dbReference type="PANTHER" id="PTHR11252:SF0">
    <property type="entry name" value="POLYRIBONUCLEOTIDE NUCLEOTIDYLTRANSFERASE 1, MITOCHONDRIAL"/>
    <property type="match status" value="1"/>
</dbReference>
<protein>
    <recommendedName>
        <fullName evidence="8">Polyribonucleotide nucleotidyltransferase</fullName>
        <ecNumber evidence="8">2.7.7.8</ecNumber>
    </recommendedName>
    <alternativeName>
        <fullName evidence="8">Polynucleotide phosphorylase</fullName>
        <shortName evidence="8">PNPase</shortName>
    </alternativeName>
</protein>
<dbReference type="InterPro" id="IPR020568">
    <property type="entry name" value="Ribosomal_Su5_D2-typ_SF"/>
</dbReference>
<dbReference type="InterPro" id="IPR012340">
    <property type="entry name" value="NA-bd_OB-fold"/>
</dbReference>
<dbReference type="CDD" id="cd02393">
    <property type="entry name" value="KH-I_PNPase"/>
    <property type="match status" value="1"/>
</dbReference>
<dbReference type="GO" id="GO:0000175">
    <property type="term" value="F:3'-5'-RNA exonuclease activity"/>
    <property type="evidence" value="ECO:0007669"/>
    <property type="project" value="TreeGrafter"/>
</dbReference>
<feature type="binding site" evidence="8">
    <location>
        <position position="490"/>
    </location>
    <ligand>
        <name>Mg(2+)</name>
        <dbReference type="ChEBI" id="CHEBI:18420"/>
    </ligand>
</feature>
<dbReference type="FunFam" id="3.30.230.70:FF:000001">
    <property type="entry name" value="Polyribonucleotide nucleotidyltransferase"/>
    <property type="match status" value="1"/>
</dbReference>
<feature type="compositionally biased region" description="Basic and acidic residues" evidence="9">
    <location>
        <begin position="704"/>
        <end position="716"/>
    </location>
</feature>
<dbReference type="Gene3D" id="3.30.230.70">
    <property type="entry name" value="GHMP Kinase, N-terminal domain"/>
    <property type="match status" value="2"/>
</dbReference>
<dbReference type="OrthoDB" id="9804305at2"/>
<dbReference type="GO" id="GO:0005829">
    <property type="term" value="C:cytosol"/>
    <property type="evidence" value="ECO:0007669"/>
    <property type="project" value="TreeGrafter"/>
</dbReference>
<dbReference type="PROSITE" id="PS50126">
    <property type="entry name" value="S1"/>
    <property type="match status" value="1"/>
</dbReference>
<dbReference type="PANTHER" id="PTHR11252">
    <property type="entry name" value="POLYRIBONUCLEOTIDE NUCLEOTIDYLTRANSFERASE"/>
    <property type="match status" value="1"/>
</dbReference>
<proteinExistence type="inferred from homology"/>
<dbReference type="EC" id="2.7.7.8" evidence="8"/>
<dbReference type="RefSeq" id="WP_074737339.1">
    <property type="nucleotide sequence ID" value="NZ_FNNP01000004.1"/>
</dbReference>
<keyword evidence="4 8" id="KW-0548">Nucleotidyltransferase</keyword>
<dbReference type="CDD" id="cd11363">
    <property type="entry name" value="RNase_PH_PNPase_1"/>
    <property type="match status" value="1"/>
</dbReference>
<dbReference type="CDD" id="cd04472">
    <property type="entry name" value="S1_PNPase"/>
    <property type="match status" value="1"/>
</dbReference>
<dbReference type="CDD" id="cd11364">
    <property type="entry name" value="RNase_PH_PNPase_2"/>
    <property type="match status" value="1"/>
</dbReference>
<dbReference type="InterPro" id="IPR036345">
    <property type="entry name" value="ExoRNase_PH_dom2_sf"/>
</dbReference>
<dbReference type="GO" id="GO:0003723">
    <property type="term" value="F:RNA binding"/>
    <property type="evidence" value="ECO:0007669"/>
    <property type="project" value="UniProtKB-UniRule"/>
</dbReference>
<dbReference type="InterPro" id="IPR012162">
    <property type="entry name" value="PNPase"/>
</dbReference>
<dbReference type="SUPFAM" id="SSF55666">
    <property type="entry name" value="Ribonuclease PH domain 2-like"/>
    <property type="match status" value="2"/>
</dbReference>
<sequence length="716" mass="77571">MFDVTKKSIQWGEETLTLETGKVARQADGSVIATLGETSVMANVTFARAQKPGQDFFPLTVHYQEKYYAAGKVPGGFFKREARPTEKETLTARLIDRPIRPLFVDGFKNEVLVMCTVLSHDLVNDPDIVAMIAASAALTLSGAPFMGPIAGCRVGFEDGDYVLNPTVDDMQDLRLNPEQRLDLVVAGTKDAVMMVESEAYELSEAEMLGAVKFAHEQIQPVIDLIIALAEDAAKEPFDFQAPDYSELSAAVKAAGEEQMRAAFAITDKQERTAAVAAARTAIKESLSEEQLEDSNLGSALKKLEAGILRGDVVKTGKRIDGRATDEIRSIVSETGMLPRTHGSALFTRGETQALAVTTLGTGDDEQFIDALHGNFKSNFLLHYNFPPYSVGEVGRVMGPGRREIGHGKLAWRALQAVLPAATDFPYTIRIVSEITESNGSSSMASVCGGSLSMMDAGVPLKSAVAGVAMGLILEDDGEYAILSDILGDEDHLGDMDFKVAGTENGITSLQMDIKVAGITPEIMEKALSQAKDGRMHILGEMSKALSETNDFSIHAPRIETMNIPTDKIREVIGSGGKVIREIVEVSGAKVDINDDGVIKIASPDGESIKKAYEMIHSIVAEPEEGQVYTGKVVKIVDFGAFVNFFGKRDGLVHVSQIENRRLNHPSDVLKEGQEVKVKLLGFDDRGKVRLSMKVVDQETGEEVVPEKKEKKEESAE</sequence>
<dbReference type="GO" id="GO:0000287">
    <property type="term" value="F:magnesium ion binding"/>
    <property type="evidence" value="ECO:0007669"/>
    <property type="project" value="UniProtKB-UniRule"/>
</dbReference>
<dbReference type="Pfam" id="PF00013">
    <property type="entry name" value="KH_1"/>
    <property type="match status" value="1"/>
</dbReference>
<comment type="function">
    <text evidence="8">Involved in mRNA degradation. Catalyzes the phosphorolysis of single-stranded polyribonucleotides processively in the 3'- to 5'-direction.</text>
</comment>
<evidence type="ECO:0000256" key="9">
    <source>
        <dbReference type="SAM" id="MobiDB-lite"/>
    </source>
</evidence>
<gene>
    <name evidence="8" type="primary">pnp</name>
    <name evidence="11" type="ORF">SAMN05444358_104228</name>
</gene>
<evidence type="ECO:0000256" key="4">
    <source>
        <dbReference type="ARBA" id="ARBA00022695"/>
    </source>
</evidence>
<dbReference type="SUPFAM" id="SSF50249">
    <property type="entry name" value="Nucleic acid-binding proteins"/>
    <property type="match status" value="1"/>
</dbReference>
<feature type="domain" description="S1 motif" evidence="10">
    <location>
        <begin position="625"/>
        <end position="693"/>
    </location>
</feature>
<dbReference type="SUPFAM" id="SSF54211">
    <property type="entry name" value="Ribosomal protein S5 domain 2-like"/>
    <property type="match status" value="2"/>
</dbReference>
<dbReference type="InterPro" id="IPR004088">
    <property type="entry name" value="KH_dom_type_1"/>
</dbReference>
<feature type="binding site" evidence="8">
    <location>
        <position position="496"/>
    </location>
    <ligand>
        <name>Mg(2+)</name>
        <dbReference type="ChEBI" id="CHEBI:18420"/>
    </ligand>
</feature>
<organism evidence="11 12">
    <name type="scientific">Ruegeria halocynthiae</name>
    <dbReference type="NCBI Taxonomy" id="985054"/>
    <lineage>
        <taxon>Bacteria</taxon>
        <taxon>Pseudomonadati</taxon>
        <taxon>Pseudomonadota</taxon>
        <taxon>Alphaproteobacteria</taxon>
        <taxon>Rhodobacterales</taxon>
        <taxon>Roseobacteraceae</taxon>
        <taxon>Ruegeria</taxon>
    </lineage>
</organism>
<keyword evidence="2 8" id="KW-0963">Cytoplasm</keyword>
<comment type="similarity">
    <text evidence="1 8">Belongs to the polyribonucleotide nucleotidyltransferase family.</text>
</comment>
<dbReference type="Pfam" id="PF03726">
    <property type="entry name" value="PNPase"/>
    <property type="match status" value="1"/>
</dbReference>
<dbReference type="SUPFAM" id="SSF46915">
    <property type="entry name" value="Polynucleotide phosphorylase/guanosine pentaphosphate synthase (PNPase/GPSI), domain 3"/>
    <property type="match status" value="1"/>
</dbReference>
<evidence type="ECO:0000256" key="7">
    <source>
        <dbReference type="ARBA" id="ARBA00022884"/>
    </source>
</evidence>
<evidence type="ECO:0000256" key="6">
    <source>
        <dbReference type="ARBA" id="ARBA00022842"/>
    </source>
</evidence>
<dbReference type="EMBL" id="FNNP01000004">
    <property type="protein sequence ID" value="SDX30642.1"/>
    <property type="molecule type" value="Genomic_DNA"/>
</dbReference>
<dbReference type="NCBIfam" id="NF008805">
    <property type="entry name" value="PRK11824.1"/>
    <property type="match status" value="1"/>
</dbReference>
<accession>A0A1H3ALQ5</accession>
<dbReference type="GO" id="GO:0006396">
    <property type="term" value="P:RNA processing"/>
    <property type="evidence" value="ECO:0007669"/>
    <property type="project" value="InterPro"/>
</dbReference>
<dbReference type="InterPro" id="IPR036456">
    <property type="entry name" value="PNPase_PH_RNA-bd_sf"/>
</dbReference>
<dbReference type="STRING" id="985054.SAMN05444358_104228"/>
<keyword evidence="3 8" id="KW-0808">Transferase</keyword>
<dbReference type="FunFam" id="3.30.230.70:FF:000002">
    <property type="entry name" value="Polyribonucleotide nucleotidyltransferase"/>
    <property type="match status" value="1"/>
</dbReference>
<dbReference type="InterPro" id="IPR027408">
    <property type="entry name" value="PNPase/RNase_PH_dom_sf"/>
</dbReference>
<dbReference type="InterPro" id="IPR015847">
    <property type="entry name" value="ExoRNase_PH_dom2"/>
</dbReference>
<dbReference type="FunFam" id="2.40.50.140:FF:000107">
    <property type="entry name" value="Polyribonucleotide nucleotidyltransferase"/>
    <property type="match status" value="1"/>
</dbReference>
<dbReference type="NCBIfam" id="TIGR03591">
    <property type="entry name" value="polynuc_phos"/>
    <property type="match status" value="1"/>
</dbReference>
<keyword evidence="7 8" id="KW-0694">RNA-binding</keyword>
<name>A0A1H3ALQ5_9RHOB</name>
<dbReference type="Proteomes" id="UP000183400">
    <property type="component" value="Unassembled WGS sequence"/>
</dbReference>
<dbReference type="GO" id="GO:0006402">
    <property type="term" value="P:mRNA catabolic process"/>
    <property type="evidence" value="ECO:0007669"/>
    <property type="project" value="UniProtKB-UniRule"/>
</dbReference>
<dbReference type="Pfam" id="PF01138">
    <property type="entry name" value="RNase_PH"/>
    <property type="match status" value="2"/>
</dbReference>
<dbReference type="Pfam" id="PF00575">
    <property type="entry name" value="S1"/>
    <property type="match status" value="1"/>
</dbReference>
<evidence type="ECO:0000313" key="12">
    <source>
        <dbReference type="Proteomes" id="UP000183400"/>
    </source>
</evidence>
<dbReference type="HAMAP" id="MF_01595">
    <property type="entry name" value="PNPase"/>
    <property type="match status" value="1"/>
</dbReference>
<evidence type="ECO:0000256" key="5">
    <source>
        <dbReference type="ARBA" id="ARBA00022723"/>
    </source>
</evidence>
<dbReference type="Gene3D" id="3.30.1370.10">
    <property type="entry name" value="K Homology domain, type 1"/>
    <property type="match status" value="1"/>
</dbReference>
<keyword evidence="12" id="KW-1185">Reference proteome</keyword>
<evidence type="ECO:0000259" key="10">
    <source>
        <dbReference type="PROSITE" id="PS50126"/>
    </source>
</evidence>
<dbReference type="InterPro" id="IPR003029">
    <property type="entry name" value="S1_domain"/>
</dbReference>
<dbReference type="AlphaFoldDB" id="A0A1H3ALQ5"/>
<dbReference type="PIRSF" id="PIRSF005499">
    <property type="entry name" value="PNPase"/>
    <property type="match status" value="1"/>
</dbReference>
<evidence type="ECO:0000256" key="8">
    <source>
        <dbReference type="HAMAP-Rule" id="MF_01595"/>
    </source>
</evidence>
<evidence type="ECO:0000313" key="11">
    <source>
        <dbReference type="EMBL" id="SDX30642.1"/>
    </source>
</evidence>
<evidence type="ECO:0000256" key="2">
    <source>
        <dbReference type="ARBA" id="ARBA00022490"/>
    </source>
</evidence>
<dbReference type="FunFam" id="3.30.1370.10:FF:000001">
    <property type="entry name" value="Polyribonucleotide nucleotidyltransferase"/>
    <property type="match status" value="1"/>
</dbReference>
<comment type="cofactor">
    <cofactor evidence="8">
        <name>Mg(2+)</name>
        <dbReference type="ChEBI" id="CHEBI:18420"/>
    </cofactor>
</comment>
<dbReference type="InterPro" id="IPR001247">
    <property type="entry name" value="ExoRNase_PH_dom1"/>
</dbReference>
<evidence type="ECO:0000256" key="3">
    <source>
        <dbReference type="ARBA" id="ARBA00022679"/>
    </source>
</evidence>
<keyword evidence="5 8" id="KW-0479">Metal-binding</keyword>
<dbReference type="eggNOG" id="COG1185">
    <property type="taxonomic scope" value="Bacteria"/>
</dbReference>
<dbReference type="SUPFAM" id="SSF54791">
    <property type="entry name" value="Eukaryotic type KH-domain (KH-domain type I)"/>
    <property type="match status" value="1"/>
</dbReference>
<dbReference type="Gene3D" id="2.40.50.140">
    <property type="entry name" value="Nucleic acid-binding proteins"/>
    <property type="match status" value="1"/>
</dbReference>
<dbReference type="PROSITE" id="PS50084">
    <property type="entry name" value="KH_TYPE_1"/>
    <property type="match status" value="1"/>
</dbReference>
<dbReference type="SMART" id="SM00316">
    <property type="entry name" value="S1"/>
    <property type="match status" value="1"/>
</dbReference>
<evidence type="ECO:0000256" key="1">
    <source>
        <dbReference type="ARBA" id="ARBA00007404"/>
    </source>
</evidence>
<comment type="subcellular location">
    <subcellularLocation>
        <location evidence="8">Cytoplasm</location>
    </subcellularLocation>
</comment>